<reference evidence="3 4" key="1">
    <citation type="submission" date="2024-05" db="EMBL/GenBank/DDBJ databases">
        <authorList>
            <person name="Duchaud E."/>
        </authorList>
    </citation>
    <scope>NUCLEOTIDE SEQUENCE [LARGE SCALE GENOMIC DNA]</scope>
    <source>
        <strain evidence="3">Ena-SAMPLE-TAB-13-05-2024-13:56:06:370-140302</strain>
    </source>
</reference>
<evidence type="ECO:0000259" key="2">
    <source>
        <dbReference type="Pfam" id="PF00561"/>
    </source>
</evidence>
<sequence length="263" mass="30608">MLYHNTYVHKTSSEWVTFIHGAGGSSTIWFKQVREFKKHFNVLILDLRGHGRSKPSIGKLFKNEYTFDVVTKDIIEVLQHVKIKKSHFIGISLGSILIRNLAEQKPELVKSMVLGGAILKLNFRSQLLMKLGNIFKSIVPYMLLYKLFAFIIMPKKNHKKSRLLFINEAKKLYQKEFLKWFKLTSEINPLLRFFRAKEIKKPTLYIMGAEDHLFLPSIKRVVKNHLNSTLYVIEKCGHVVNVEQPTVFNTKTIDFITSLKSNQ</sequence>
<feature type="domain" description="AB hydrolase-1" evidence="2">
    <location>
        <begin position="15"/>
        <end position="117"/>
    </location>
</feature>
<dbReference type="InterPro" id="IPR000073">
    <property type="entry name" value="AB_hydrolase_1"/>
</dbReference>
<gene>
    <name evidence="3" type="ORF">T190607A01A_10877</name>
</gene>
<keyword evidence="1" id="KW-0472">Membrane</keyword>
<evidence type="ECO:0000313" key="3">
    <source>
        <dbReference type="EMBL" id="CAL2079519.1"/>
    </source>
</evidence>
<proteinExistence type="predicted"/>
<dbReference type="InterPro" id="IPR000639">
    <property type="entry name" value="Epox_hydrolase-like"/>
</dbReference>
<evidence type="ECO:0000256" key="1">
    <source>
        <dbReference type="SAM" id="Phobius"/>
    </source>
</evidence>
<name>A0ABM9NUH2_9FLAO</name>
<evidence type="ECO:0000313" key="4">
    <source>
        <dbReference type="Proteomes" id="UP001497416"/>
    </source>
</evidence>
<dbReference type="SUPFAM" id="SSF53474">
    <property type="entry name" value="alpha/beta-Hydrolases"/>
    <property type="match status" value="1"/>
</dbReference>
<dbReference type="InterPro" id="IPR029058">
    <property type="entry name" value="AB_hydrolase_fold"/>
</dbReference>
<dbReference type="RefSeq" id="WP_348710599.1">
    <property type="nucleotide sequence ID" value="NZ_CAXIXY010000003.1"/>
</dbReference>
<dbReference type="Gene3D" id="3.40.50.1820">
    <property type="entry name" value="alpha/beta hydrolase"/>
    <property type="match status" value="1"/>
</dbReference>
<accession>A0ABM9NUH2</accession>
<comment type="caution">
    <text evidence="3">The sequence shown here is derived from an EMBL/GenBank/DDBJ whole genome shotgun (WGS) entry which is preliminary data.</text>
</comment>
<keyword evidence="1" id="KW-0812">Transmembrane</keyword>
<dbReference type="PRINTS" id="PR00412">
    <property type="entry name" value="EPOXHYDRLASE"/>
</dbReference>
<organism evidence="3 4">
    <name type="scientific">Tenacibaculum platacis</name>
    <dbReference type="NCBI Taxonomy" id="3137852"/>
    <lineage>
        <taxon>Bacteria</taxon>
        <taxon>Pseudomonadati</taxon>
        <taxon>Bacteroidota</taxon>
        <taxon>Flavobacteriia</taxon>
        <taxon>Flavobacteriales</taxon>
        <taxon>Flavobacteriaceae</taxon>
        <taxon>Tenacibaculum</taxon>
    </lineage>
</organism>
<dbReference type="EMBL" id="CAXIXY010000003">
    <property type="protein sequence ID" value="CAL2079519.1"/>
    <property type="molecule type" value="Genomic_DNA"/>
</dbReference>
<dbReference type="Proteomes" id="UP001497416">
    <property type="component" value="Unassembled WGS sequence"/>
</dbReference>
<keyword evidence="4" id="KW-1185">Reference proteome</keyword>
<dbReference type="InterPro" id="IPR050266">
    <property type="entry name" value="AB_hydrolase_sf"/>
</dbReference>
<feature type="transmembrane region" description="Helical" evidence="1">
    <location>
        <begin position="134"/>
        <end position="153"/>
    </location>
</feature>
<dbReference type="PANTHER" id="PTHR43798">
    <property type="entry name" value="MONOACYLGLYCEROL LIPASE"/>
    <property type="match status" value="1"/>
</dbReference>
<protein>
    <submittedName>
        <fullName evidence="3">2-succinyl-6-hydroxy-2, 4-cyclohexadiene-1-carboxylate synthase</fullName>
    </submittedName>
</protein>
<keyword evidence="1" id="KW-1133">Transmembrane helix</keyword>
<dbReference type="Pfam" id="PF00561">
    <property type="entry name" value="Abhydrolase_1"/>
    <property type="match status" value="1"/>
</dbReference>